<feature type="transmembrane region" description="Helical" evidence="1">
    <location>
        <begin position="31"/>
        <end position="53"/>
    </location>
</feature>
<dbReference type="EMBL" id="CP020925">
    <property type="protein sequence ID" value="ATP17979.1"/>
    <property type="molecule type" value="Genomic_DNA"/>
</dbReference>
<gene>
    <name evidence="2" type="ORF">BV87_06000</name>
</gene>
<evidence type="ECO:0000256" key="1">
    <source>
        <dbReference type="SAM" id="Phobius"/>
    </source>
</evidence>
<name>A0A0J9FKY2_SPHYA</name>
<evidence type="ECO:0000313" key="3">
    <source>
        <dbReference type="Proteomes" id="UP000037029"/>
    </source>
</evidence>
<evidence type="ECO:0000313" key="2">
    <source>
        <dbReference type="EMBL" id="ATP17979.1"/>
    </source>
</evidence>
<keyword evidence="1" id="KW-0472">Membrane</keyword>
<keyword evidence="1" id="KW-1133">Transmembrane helix</keyword>
<organism evidence="2 3">
    <name type="scientific">Sphingobium yanoikuyae</name>
    <name type="common">Sphingomonas yanoikuyae</name>
    <dbReference type="NCBI Taxonomy" id="13690"/>
    <lineage>
        <taxon>Bacteria</taxon>
        <taxon>Pseudomonadati</taxon>
        <taxon>Pseudomonadota</taxon>
        <taxon>Alphaproteobacteria</taxon>
        <taxon>Sphingomonadales</taxon>
        <taxon>Sphingomonadaceae</taxon>
        <taxon>Sphingobium</taxon>
    </lineage>
</organism>
<proteinExistence type="predicted"/>
<keyword evidence="1" id="KW-0812">Transmembrane</keyword>
<dbReference type="RefSeq" id="WP_048938935.1">
    <property type="nucleotide sequence ID" value="NZ_CP020925.1"/>
</dbReference>
<accession>A0A0J9FKY2</accession>
<reference evidence="2 3" key="1">
    <citation type="submission" date="2017-04" db="EMBL/GenBank/DDBJ databases">
        <title>Characterization, genome and methylation analysis of a phthalic acid esters degrading strain Sphingobium yanoikuyae SHJ.</title>
        <authorList>
            <person name="Feng L."/>
        </authorList>
    </citation>
    <scope>NUCLEOTIDE SEQUENCE [LARGE SCALE GENOMIC DNA]</scope>
    <source>
        <strain evidence="2 3">SHJ</strain>
    </source>
</reference>
<protein>
    <submittedName>
        <fullName evidence="2">Uncharacterized protein</fullName>
    </submittedName>
</protein>
<dbReference type="AlphaFoldDB" id="A0A0J9FKY2"/>
<sequence>MTDPPLPTGYRLFEAFWKLLRGNPKLRFASLLVRSGTTLAAGPPLVLALATLFTDVAFPRPPEAIATALAIAAPLLGVVLIGLGIWLFVKQDDPPILEDHFGIWIADGQTFEMAMRTVLAHEKKVVSFPDFSPEELARLVRKQELEARSSLIAAGALGGLVVGQVPFPDYHVIEHETTIEIRRAP</sequence>
<feature type="transmembrane region" description="Helical" evidence="1">
    <location>
        <begin position="65"/>
        <end position="89"/>
    </location>
</feature>
<dbReference type="Proteomes" id="UP000037029">
    <property type="component" value="Chromosome"/>
</dbReference>